<feature type="region of interest" description="Disordered" evidence="1">
    <location>
        <begin position="1"/>
        <end position="38"/>
    </location>
</feature>
<protein>
    <submittedName>
        <fullName evidence="3">Uncharacterized protein</fullName>
    </submittedName>
</protein>
<sequence>MVSFHRRSKRENAACGDRRTPEKQFEDAQSSWSESEAVGGANFRRAVAPACNPQRWSAKNLPL</sequence>
<dbReference type="Proteomes" id="UP000736787">
    <property type="component" value="Unassembled WGS sequence"/>
</dbReference>
<dbReference type="Proteomes" id="UP000760860">
    <property type="component" value="Unassembled WGS sequence"/>
</dbReference>
<evidence type="ECO:0000313" key="2">
    <source>
        <dbReference type="EMBL" id="KAG2940232.1"/>
    </source>
</evidence>
<dbReference type="EMBL" id="RCMK01000261">
    <property type="protein sequence ID" value="KAG2940232.1"/>
    <property type="molecule type" value="Genomic_DNA"/>
</dbReference>
<evidence type="ECO:0000256" key="1">
    <source>
        <dbReference type="SAM" id="MobiDB-lite"/>
    </source>
</evidence>
<reference evidence="3" key="1">
    <citation type="submission" date="2018-10" db="EMBL/GenBank/DDBJ databases">
        <title>Effector identification in a new, highly contiguous assembly of the strawberry crown rot pathogen Phytophthora cactorum.</title>
        <authorList>
            <person name="Armitage A.D."/>
            <person name="Nellist C.F."/>
            <person name="Bates H."/>
            <person name="Vickerstaff R.J."/>
            <person name="Harrison R.J."/>
        </authorList>
    </citation>
    <scope>NUCLEOTIDE SEQUENCE</scope>
    <source>
        <strain evidence="2">4040</strain>
        <strain evidence="3">P415</strain>
        <strain evidence="4">P421</strain>
    </source>
</reference>
<gene>
    <name evidence="2" type="ORF">PC117_g10629</name>
    <name evidence="3" type="ORF">PC118_g760</name>
    <name evidence="4" type="ORF">PC129_g10654</name>
</gene>
<evidence type="ECO:0000313" key="3">
    <source>
        <dbReference type="EMBL" id="KAG2999518.1"/>
    </source>
</evidence>
<dbReference type="Proteomes" id="UP000697107">
    <property type="component" value="Unassembled WGS sequence"/>
</dbReference>
<feature type="compositionally biased region" description="Basic and acidic residues" evidence="1">
    <location>
        <begin position="10"/>
        <end position="26"/>
    </location>
</feature>
<comment type="caution">
    <text evidence="3">The sequence shown here is derived from an EMBL/GenBank/DDBJ whole genome shotgun (WGS) entry which is preliminary data.</text>
</comment>
<organism evidence="3 5">
    <name type="scientific">Phytophthora cactorum</name>
    <dbReference type="NCBI Taxonomy" id="29920"/>
    <lineage>
        <taxon>Eukaryota</taxon>
        <taxon>Sar</taxon>
        <taxon>Stramenopiles</taxon>
        <taxon>Oomycota</taxon>
        <taxon>Peronosporomycetes</taxon>
        <taxon>Peronosporales</taxon>
        <taxon>Peronosporaceae</taxon>
        <taxon>Phytophthora</taxon>
    </lineage>
</organism>
<evidence type="ECO:0000313" key="4">
    <source>
        <dbReference type="EMBL" id="KAG3218541.1"/>
    </source>
</evidence>
<dbReference type="EMBL" id="RCMV01000357">
    <property type="protein sequence ID" value="KAG3218541.1"/>
    <property type="molecule type" value="Genomic_DNA"/>
</dbReference>
<evidence type="ECO:0000313" key="5">
    <source>
        <dbReference type="Proteomes" id="UP000697107"/>
    </source>
</evidence>
<accession>A0A8T1GUZ5</accession>
<name>A0A8T1GUZ5_9STRA</name>
<dbReference type="AlphaFoldDB" id="A0A8T1GUZ5"/>
<proteinExistence type="predicted"/>
<dbReference type="EMBL" id="RCML01000008">
    <property type="protein sequence ID" value="KAG2999518.1"/>
    <property type="molecule type" value="Genomic_DNA"/>
</dbReference>